<evidence type="ECO:0000256" key="1">
    <source>
        <dbReference type="ARBA" id="ARBA00008209"/>
    </source>
</evidence>
<evidence type="ECO:0000313" key="3">
    <source>
        <dbReference type="EMBL" id="KAJ9665566.1"/>
    </source>
</evidence>
<feature type="compositionally biased region" description="Polar residues" evidence="2">
    <location>
        <begin position="196"/>
        <end position="205"/>
    </location>
</feature>
<dbReference type="PANTHER" id="PTHR10300">
    <property type="entry name" value="CALCIPRESSIN"/>
    <property type="match status" value="1"/>
</dbReference>
<dbReference type="EMBL" id="JAPDRL010000027">
    <property type="protein sequence ID" value="KAJ9665566.1"/>
    <property type="molecule type" value="Genomic_DNA"/>
</dbReference>
<dbReference type="PANTHER" id="PTHR10300:SF14">
    <property type="entry name" value="PROTEIN SARAH"/>
    <property type="match status" value="1"/>
</dbReference>
<organism evidence="3 4">
    <name type="scientific">Coniosporium apollinis</name>
    <dbReference type="NCBI Taxonomy" id="61459"/>
    <lineage>
        <taxon>Eukaryota</taxon>
        <taxon>Fungi</taxon>
        <taxon>Dikarya</taxon>
        <taxon>Ascomycota</taxon>
        <taxon>Pezizomycotina</taxon>
        <taxon>Dothideomycetes</taxon>
        <taxon>Dothideomycetes incertae sedis</taxon>
        <taxon>Coniosporium</taxon>
    </lineage>
</organism>
<feature type="region of interest" description="Disordered" evidence="2">
    <location>
        <begin position="177"/>
        <end position="258"/>
    </location>
</feature>
<gene>
    <name evidence="3" type="ORF">H2201_004257</name>
</gene>
<evidence type="ECO:0000313" key="4">
    <source>
        <dbReference type="Proteomes" id="UP001172684"/>
    </source>
</evidence>
<dbReference type="InterPro" id="IPR035979">
    <property type="entry name" value="RBD_domain_sf"/>
</dbReference>
<dbReference type="Proteomes" id="UP001172684">
    <property type="component" value="Unassembled WGS sequence"/>
</dbReference>
<dbReference type="InterPro" id="IPR006931">
    <property type="entry name" value="Calcipressin"/>
</dbReference>
<name>A0ABQ9NT71_9PEZI</name>
<comment type="caution">
    <text evidence="3">The sequence shown here is derived from an EMBL/GenBank/DDBJ whole genome shotgun (WGS) entry which is preliminary data.</text>
</comment>
<dbReference type="InterPro" id="IPR012677">
    <property type="entry name" value="Nucleotide-bd_a/b_plait_sf"/>
</dbReference>
<accession>A0ABQ9NT71</accession>
<dbReference type="CDD" id="cd12434">
    <property type="entry name" value="RRM_RCAN_like"/>
    <property type="match status" value="1"/>
</dbReference>
<proteinExistence type="inferred from homology"/>
<sequence>MSSDPSSPALSRSSSRSSKGRRTPLSLDLSDLPPLVTPSPPSNTLLITNLQNPEIFSAPNLITIRDLINQHAPIHTWAPLKSFRRIVASFWSTEDATTIRKLLDGEAIMGDRIRVYFGQPTPLDAPDQHLHLPKSDKLFFISPPPSPPHGWEMRNEDPPNKDVHAEDLASALAKLHARPDVPSPTSPEGNPETKLSKNGNRNRSGSLIVWDPQEHGRSPDLPAISVEDTTHSPVELSPVMEGKPITHTMRPPVELMEE</sequence>
<dbReference type="Gene3D" id="3.30.70.330">
    <property type="match status" value="1"/>
</dbReference>
<feature type="region of interest" description="Disordered" evidence="2">
    <location>
        <begin position="1"/>
        <end position="38"/>
    </location>
</feature>
<evidence type="ECO:0000256" key="2">
    <source>
        <dbReference type="SAM" id="MobiDB-lite"/>
    </source>
</evidence>
<comment type="similarity">
    <text evidence="1">Belongs to the RCAN family.</text>
</comment>
<reference evidence="3" key="1">
    <citation type="submission" date="2022-10" db="EMBL/GenBank/DDBJ databases">
        <title>Culturing micro-colonial fungi from biological soil crusts in the Mojave desert and describing Neophaeococcomyces mojavensis, and introducing the new genera and species Taxawa tesnikishii.</title>
        <authorList>
            <person name="Kurbessoian T."/>
            <person name="Stajich J.E."/>
        </authorList>
    </citation>
    <scope>NUCLEOTIDE SEQUENCE</scope>
    <source>
        <strain evidence="3">TK_1</strain>
    </source>
</reference>
<dbReference type="Pfam" id="PF04847">
    <property type="entry name" value="Calcipressin"/>
    <property type="match status" value="1"/>
</dbReference>
<protein>
    <recommendedName>
        <fullName evidence="5">Calcipressin</fullName>
    </recommendedName>
</protein>
<evidence type="ECO:0008006" key="5">
    <source>
        <dbReference type="Google" id="ProtNLM"/>
    </source>
</evidence>
<feature type="compositionally biased region" description="Low complexity" evidence="2">
    <location>
        <begin position="1"/>
        <end position="34"/>
    </location>
</feature>
<dbReference type="SUPFAM" id="SSF54928">
    <property type="entry name" value="RNA-binding domain, RBD"/>
    <property type="match status" value="1"/>
</dbReference>
<keyword evidence="4" id="KW-1185">Reference proteome</keyword>